<gene>
    <name evidence="2" type="ORF">ES288_D01G095300v1</name>
</gene>
<evidence type="ECO:0000313" key="2">
    <source>
        <dbReference type="EMBL" id="TYG82519.1"/>
    </source>
</evidence>
<reference evidence="2 3" key="1">
    <citation type="submission" date="2019-06" db="EMBL/GenBank/DDBJ databases">
        <title>WGS assembly of Gossypium darwinii.</title>
        <authorList>
            <person name="Chen Z.J."/>
            <person name="Sreedasyam A."/>
            <person name="Ando A."/>
            <person name="Song Q."/>
            <person name="De L."/>
            <person name="Hulse-Kemp A."/>
            <person name="Ding M."/>
            <person name="Ye W."/>
            <person name="Kirkbride R."/>
            <person name="Jenkins J."/>
            <person name="Plott C."/>
            <person name="Lovell J."/>
            <person name="Lin Y.-M."/>
            <person name="Vaughn R."/>
            <person name="Liu B."/>
            <person name="Li W."/>
            <person name="Simpson S."/>
            <person name="Scheffler B."/>
            <person name="Saski C."/>
            <person name="Grover C."/>
            <person name="Hu G."/>
            <person name="Conover J."/>
            <person name="Carlson J."/>
            <person name="Shu S."/>
            <person name="Boston L."/>
            <person name="Williams M."/>
            <person name="Peterson D."/>
            <person name="Mcgee K."/>
            <person name="Jones D."/>
            <person name="Wendel J."/>
            <person name="Stelly D."/>
            <person name="Grimwood J."/>
            <person name="Schmutz J."/>
        </authorList>
    </citation>
    <scope>NUCLEOTIDE SEQUENCE [LARGE SCALE GENOMIC DNA]</scope>
    <source>
        <strain evidence="2">1808015.09</strain>
    </source>
</reference>
<proteinExistence type="predicted"/>
<accession>A0A5D2DN74</accession>
<feature type="chain" id="PRO_5022903862" description="Secreted protein" evidence="1">
    <location>
        <begin position="16"/>
        <end position="105"/>
    </location>
</feature>
<name>A0A5D2DN74_GOSDA</name>
<dbReference type="Proteomes" id="UP000323506">
    <property type="component" value="Chromosome D01"/>
</dbReference>
<dbReference type="AlphaFoldDB" id="A0A5D2DN74"/>
<feature type="signal peptide" evidence="1">
    <location>
        <begin position="1"/>
        <end position="15"/>
    </location>
</feature>
<organism evidence="2 3">
    <name type="scientific">Gossypium darwinii</name>
    <name type="common">Darwin's cotton</name>
    <name type="synonym">Gossypium barbadense var. darwinii</name>
    <dbReference type="NCBI Taxonomy" id="34276"/>
    <lineage>
        <taxon>Eukaryota</taxon>
        <taxon>Viridiplantae</taxon>
        <taxon>Streptophyta</taxon>
        <taxon>Embryophyta</taxon>
        <taxon>Tracheophyta</taxon>
        <taxon>Spermatophyta</taxon>
        <taxon>Magnoliopsida</taxon>
        <taxon>eudicotyledons</taxon>
        <taxon>Gunneridae</taxon>
        <taxon>Pentapetalae</taxon>
        <taxon>rosids</taxon>
        <taxon>malvids</taxon>
        <taxon>Malvales</taxon>
        <taxon>Malvaceae</taxon>
        <taxon>Malvoideae</taxon>
        <taxon>Gossypium</taxon>
    </lineage>
</organism>
<keyword evidence="1" id="KW-0732">Signal</keyword>
<protein>
    <recommendedName>
        <fullName evidence="4">Secreted protein</fullName>
    </recommendedName>
</protein>
<dbReference type="EMBL" id="CM017701">
    <property type="protein sequence ID" value="TYG82519.1"/>
    <property type="molecule type" value="Genomic_DNA"/>
</dbReference>
<evidence type="ECO:0000313" key="3">
    <source>
        <dbReference type="Proteomes" id="UP000323506"/>
    </source>
</evidence>
<evidence type="ECO:0000256" key="1">
    <source>
        <dbReference type="SAM" id="SignalP"/>
    </source>
</evidence>
<keyword evidence="3" id="KW-1185">Reference proteome</keyword>
<evidence type="ECO:0008006" key="4">
    <source>
        <dbReference type="Google" id="ProtNLM"/>
    </source>
</evidence>
<sequence>MCQVVILIFVSSCSFQIFLYSNLPESMVLVEADDVRRLYPLRTKYTPEPSIPHNKRSSCASRERGIQMTLSATSEPNTSVGWEPIHHSTLVSWYQYRYAIHLRIK</sequence>